<evidence type="ECO:0000313" key="5">
    <source>
        <dbReference type="Proteomes" id="UP000193144"/>
    </source>
</evidence>
<dbReference type="InterPro" id="IPR045312">
    <property type="entry name" value="PCBER-like"/>
</dbReference>
<feature type="domain" description="NmrA-like" evidence="3">
    <location>
        <begin position="6"/>
        <end position="240"/>
    </location>
</feature>
<dbReference type="SUPFAM" id="SSF51735">
    <property type="entry name" value="NAD(P)-binding Rossmann-fold domains"/>
    <property type="match status" value="1"/>
</dbReference>
<dbReference type="CDD" id="cd05259">
    <property type="entry name" value="PCBER_SDR_a"/>
    <property type="match status" value="1"/>
</dbReference>
<comment type="caution">
    <text evidence="4">The sequence shown here is derived from an EMBL/GenBank/DDBJ whole genome shotgun (WGS) entry which is preliminary data.</text>
</comment>
<dbReference type="InterPro" id="IPR036291">
    <property type="entry name" value="NAD(P)-bd_dom_sf"/>
</dbReference>
<protein>
    <recommendedName>
        <fullName evidence="3">NmrA-like domain-containing protein</fullName>
    </recommendedName>
</protein>
<keyword evidence="2" id="KW-0560">Oxidoreductase</keyword>
<dbReference type="PANTHER" id="PTHR47706">
    <property type="entry name" value="NMRA-LIKE FAMILY PROTEIN"/>
    <property type="match status" value="1"/>
</dbReference>
<gene>
    <name evidence="4" type="ORF">BCR34DRAFT_554323</name>
</gene>
<organism evidence="4 5">
    <name type="scientific">Clohesyomyces aquaticus</name>
    <dbReference type="NCBI Taxonomy" id="1231657"/>
    <lineage>
        <taxon>Eukaryota</taxon>
        <taxon>Fungi</taxon>
        <taxon>Dikarya</taxon>
        <taxon>Ascomycota</taxon>
        <taxon>Pezizomycotina</taxon>
        <taxon>Dothideomycetes</taxon>
        <taxon>Pleosporomycetidae</taxon>
        <taxon>Pleosporales</taxon>
        <taxon>Lindgomycetaceae</taxon>
        <taxon>Clohesyomyces</taxon>
    </lineage>
</organism>
<accession>A0A1Y2A6K3</accession>
<dbReference type="STRING" id="1231657.A0A1Y2A6K3"/>
<reference evidence="4 5" key="1">
    <citation type="submission" date="2016-07" db="EMBL/GenBank/DDBJ databases">
        <title>Pervasive Adenine N6-methylation of Active Genes in Fungi.</title>
        <authorList>
            <consortium name="DOE Joint Genome Institute"/>
            <person name="Mondo S.J."/>
            <person name="Dannebaum R.O."/>
            <person name="Kuo R.C."/>
            <person name="Labutti K."/>
            <person name="Haridas S."/>
            <person name="Kuo A."/>
            <person name="Salamov A."/>
            <person name="Ahrendt S.R."/>
            <person name="Lipzen A."/>
            <person name="Sullivan W."/>
            <person name="Andreopoulos W.B."/>
            <person name="Clum A."/>
            <person name="Lindquist E."/>
            <person name="Daum C."/>
            <person name="Ramamoorthy G.K."/>
            <person name="Gryganskyi A."/>
            <person name="Culley D."/>
            <person name="Magnuson J.K."/>
            <person name="James T.Y."/>
            <person name="O'Malley M.A."/>
            <person name="Stajich J.E."/>
            <person name="Spatafora J.W."/>
            <person name="Visel A."/>
            <person name="Grigoriev I.V."/>
        </authorList>
    </citation>
    <scope>NUCLEOTIDE SEQUENCE [LARGE SCALE GENOMIC DNA]</scope>
    <source>
        <strain evidence="4 5">CBS 115471</strain>
    </source>
</reference>
<proteinExistence type="predicted"/>
<dbReference type="OrthoDB" id="9984533at2759"/>
<dbReference type="InterPro" id="IPR051609">
    <property type="entry name" value="NmrA/Isoflavone_reductase-like"/>
</dbReference>
<evidence type="ECO:0000313" key="4">
    <source>
        <dbReference type="EMBL" id="ORY18166.1"/>
    </source>
</evidence>
<name>A0A1Y2A6K3_9PLEO</name>
<keyword evidence="1" id="KW-0521">NADP</keyword>
<dbReference type="InterPro" id="IPR008030">
    <property type="entry name" value="NmrA-like"/>
</dbReference>
<keyword evidence="5" id="KW-1185">Reference proteome</keyword>
<dbReference type="Proteomes" id="UP000193144">
    <property type="component" value="Unassembled WGS sequence"/>
</dbReference>
<dbReference type="Gene3D" id="3.90.25.10">
    <property type="entry name" value="UDP-galactose 4-epimerase, domain 1"/>
    <property type="match status" value="1"/>
</dbReference>
<dbReference type="GO" id="GO:0016491">
    <property type="term" value="F:oxidoreductase activity"/>
    <property type="evidence" value="ECO:0007669"/>
    <property type="project" value="UniProtKB-KW"/>
</dbReference>
<evidence type="ECO:0000259" key="3">
    <source>
        <dbReference type="Pfam" id="PF05368"/>
    </source>
</evidence>
<dbReference type="EMBL" id="MCFA01000008">
    <property type="protein sequence ID" value="ORY18166.1"/>
    <property type="molecule type" value="Genomic_DNA"/>
</dbReference>
<dbReference type="Pfam" id="PF05368">
    <property type="entry name" value="NmrA"/>
    <property type="match status" value="1"/>
</dbReference>
<dbReference type="PANTHER" id="PTHR47706:SF9">
    <property type="entry name" value="NMRA-LIKE DOMAIN-CONTAINING PROTEIN-RELATED"/>
    <property type="match status" value="1"/>
</dbReference>
<evidence type="ECO:0000256" key="2">
    <source>
        <dbReference type="ARBA" id="ARBA00023002"/>
    </source>
</evidence>
<evidence type="ECO:0000256" key="1">
    <source>
        <dbReference type="ARBA" id="ARBA00022857"/>
    </source>
</evidence>
<dbReference type="AlphaFoldDB" id="A0A1Y2A6K3"/>
<dbReference type="Gene3D" id="3.40.50.720">
    <property type="entry name" value="NAD(P)-binding Rossmann-like Domain"/>
    <property type="match status" value="1"/>
</dbReference>
<sequence length="312" mass="33655">MAEFRSVAVFGASGNSGDAIVPALLAAGLKVYVVKRTGSNSTFPPGAHVLSADYTSLSSLTYILQNIDAVVSLVGPQGFPHQTRMIDAAVAAGVKYFIPSEFGHDYTIPEVFPLVPVFSVKNTALEHLKIKQKEGLDWTVIITGLWFDWGLPLNMFDIDLKAHKAVIWDGGNATFRSINMQDIARAVTTLLVNPSARAGATNKHIHISSLETTQNEVLAAVEEVTGTKFEVENLDSDVFYREAEKKIAGGDQTAVVSLLTGIAVSKREYCAFGKKADAGNKLLLSNAPKESVKETVERVLSGGGPQAKWQRH</sequence>